<dbReference type="EMBL" id="JAGGKP010000003">
    <property type="protein sequence ID" value="MBP1936895.1"/>
    <property type="molecule type" value="Genomic_DNA"/>
</dbReference>
<comment type="caution">
    <text evidence="2">The sequence shown here is derived from an EMBL/GenBank/DDBJ whole genome shotgun (WGS) entry which is preliminary data.</text>
</comment>
<gene>
    <name evidence="2" type="ORF">J2Z20_001777</name>
</gene>
<dbReference type="Proteomes" id="UP001519273">
    <property type="component" value="Unassembled WGS sequence"/>
</dbReference>
<feature type="transmembrane region" description="Helical" evidence="1">
    <location>
        <begin position="240"/>
        <end position="256"/>
    </location>
</feature>
<evidence type="ECO:0000313" key="3">
    <source>
        <dbReference type="Proteomes" id="UP001519273"/>
    </source>
</evidence>
<dbReference type="RefSeq" id="WP_209848311.1">
    <property type="nucleotide sequence ID" value="NZ_CBCRVE010000017.1"/>
</dbReference>
<protein>
    <recommendedName>
        <fullName evidence="4">DUF1048 domain-containing protein</fullName>
    </recommendedName>
</protein>
<proteinExistence type="predicted"/>
<accession>A0ABS4H459</accession>
<sequence>MLELRSWIEVHPAESILCGLIIVMFVWLYIHTRHRMDASIEARLSKVHQTLELYTSASALLEIAISKQTISEDEQEAVISVLEGCKAAPYLTDDLVDLIAIYFRDRDTSHLALLHKSVHREIHKMISEQLRLLRILEQPGWGLLLWKTIRPALPFCLLVSTVLLLWQLILDLNTPVLTLSTWETALIWCRFLSSISSILVIYMLLLTDRRTLFSPTAYLLIVFIAILGVLSIMFLEAAVYLFALQLVVYLLGFYIARPKSRKARPYVISGSIQDQQ</sequence>
<keyword evidence="1" id="KW-1133">Transmembrane helix</keyword>
<feature type="transmembrane region" description="Helical" evidence="1">
    <location>
        <begin position="152"/>
        <end position="170"/>
    </location>
</feature>
<evidence type="ECO:0000313" key="2">
    <source>
        <dbReference type="EMBL" id="MBP1936895.1"/>
    </source>
</evidence>
<keyword evidence="3" id="KW-1185">Reference proteome</keyword>
<feature type="transmembrane region" description="Helical" evidence="1">
    <location>
        <begin position="12"/>
        <end position="30"/>
    </location>
</feature>
<keyword evidence="1" id="KW-0472">Membrane</keyword>
<keyword evidence="1" id="KW-0812">Transmembrane</keyword>
<name>A0ABS4H459_9BACL</name>
<evidence type="ECO:0008006" key="4">
    <source>
        <dbReference type="Google" id="ProtNLM"/>
    </source>
</evidence>
<feature type="transmembrane region" description="Helical" evidence="1">
    <location>
        <begin position="185"/>
        <end position="205"/>
    </location>
</feature>
<feature type="transmembrane region" description="Helical" evidence="1">
    <location>
        <begin position="217"/>
        <end position="234"/>
    </location>
</feature>
<evidence type="ECO:0000256" key="1">
    <source>
        <dbReference type="SAM" id="Phobius"/>
    </source>
</evidence>
<reference evidence="2 3" key="1">
    <citation type="submission" date="2021-03" db="EMBL/GenBank/DDBJ databases">
        <title>Genomic Encyclopedia of Type Strains, Phase IV (KMG-IV): sequencing the most valuable type-strain genomes for metagenomic binning, comparative biology and taxonomic classification.</title>
        <authorList>
            <person name="Goeker M."/>
        </authorList>
    </citation>
    <scope>NUCLEOTIDE SEQUENCE [LARGE SCALE GENOMIC DNA]</scope>
    <source>
        <strain evidence="2 3">DSM 23491</strain>
    </source>
</reference>
<organism evidence="2 3">
    <name type="scientific">Paenibacillus sediminis</name>
    <dbReference type="NCBI Taxonomy" id="664909"/>
    <lineage>
        <taxon>Bacteria</taxon>
        <taxon>Bacillati</taxon>
        <taxon>Bacillota</taxon>
        <taxon>Bacilli</taxon>
        <taxon>Bacillales</taxon>
        <taxon>Paenibacillaceae</taxon>
        <taxon>Paenibacillus</taxon>
    </lineage>
</organism>